<dbReference type="Proteomes" id="UP000606922">
    <property type="component" value="Unassembled WGS sequence"/>
</dbReference>
<evidence type="ECO:0000313" key="5">
    <source>
        <dbReference type="Proteomes" id="UP000606922"/>
    </source>
</evidence>
<organism evidence="4 5">
    <name type="scientific">Conyzicola nivalis</name>
    <dbReference type="NCBI Taxonomy" id="1477021"/>
    <lineage>
        <taxon>Bacteria</taxon>
        <taxon>Bacillati</taxon>
        <taxon>Actinomycetota</taxon>
        <taxon>Actinomycetes</taxon>
        <taxon>Micrococcales</taxon>
        <taxon>Microbacteriaceae</taxon>
        <taxon>Conyzicola</taxon>
    </lineage>
</organism>
<evidence type="ECO:0000256" key="2">
    <source>
        <dbReference type="ARBA" id="ARBA00023002"/>
    </source>
</evidence>
<evidence type="ECO:0000256" key="1">
    <source>
        <dbReference type="ARBA" id="ARBA00006252"/>
    </source>
</evidence>
<dbReference type="SUPFAM" id="SSF52218">
    <property type="entry name" value="Flavoproteins"/>
    <property type="match status" value="1"/>
</dbReference>
<dbReference type="GO" id="GO:0005829">
    <property type="term" value="C:cytosol"/>
    <property type="evidence" value="ECO:0007669"/>
    <property type="project" value="TreeGrafter"/>
</dbReference>
<keyword evidence="2" id="KW-0560">Oxidoreductase</keyword>
<dbReference type="PANTHER" id="PTHR10204">
    <property type="entry name" value="NAD P H OXIDOREDUCTASE-RELATED"/>
    <property type="match status" value="1"/>
</dbReference>
<dbReference type="PANTHER" id="PTHR10204:SF34">
    <property type="entry name" value="NAD(P)H DEHYDROGENASE [QUINONE] 1 ISOFORM 1"/>
    <property type="match status" value="1"/>
</dbReference>
<dbReference type="GO" id="GO:0003955">
    <property type="term" value="F:NAD(P)H dehydrogenase (quinone) activity"/>
    <property type="evidence" value="ECO:0007669"/>
    <property type="project" value="TreeGrafter"/>
</dbReference>
<sequence>MRTLIVIAHPDADSLTHRVAEQLRESLGTDRASIAPLAQEEFDPGFTLADRDLYLGKRQPGADVVAEQNRLDGATDVVLVFPVYWWSMPALLKGWIDRVFVSGWAFDVDDNGRIVPRLGRLRMHLLPVSGTAGESFDRHGYARSFSTQIENGIVDYCGMRRGVTAFVYDSESEDSLATGRSVESAVGAIVGSIGERAAVVH</sequence>
<dbReference type="InterPro" id="IPR029039">
    <property type="entry name" value="Flavoprotein-like_sf"/>
</dbReference>
<accession>A0A916WN56</accession>
<feature type="domain" description="Flavodoxin-like fold" evidence="3">
    <location>
        <begin position="1"/>
        <end position="174"/>
    </location>
</feature>
<dbReference type="InterPro" id="IPR003680">
    <property type="entry name" value="Flavodoxin_fold"/>
</dbReference>
<evidence type="ECO:0000259" key="3">
    <source>
        <dbReference type="Pfam" id="PF02525"/>
    </source>
</evidence>
<keyword evidence="5" id="KW-1185">Reference proteome</keyword>
<name>A0A916WN56_9MICO</name>
<proteinExistence type="inferred from homology"/>
<dbReference type="EMBL" id="BMGB01000002">
    <property type="protein sequence ID" value="GGB14204.1"/>
    <property type="molecule type" value="Genomic_DNA"/>
</dbReference>
<dbReference type="AlphaFoldDB" id="A0A916WN56"/>
<dbReference type="Gene3D" id="3.40.50.360">
    <property type="match status" value="1"/>
</dbReference>
<evidence type="ECO:0000313" key="4">
    <source>
        <dbReference type="EMBL" id="GGB14204.1"/>
    </source>
</evidence>
<reference evidence="4" key="2">
    <citation type="submission" date="2020-09" db="EMBL/GenBank/DDBJ databases">
        <authorList>
            <person name="Sun Q."/>
            <person name="Zhou Y."/>
        </authorList>
    </citation>
    <scope>NUCLEOTIDE SEQUENCE</scope>
    <source>
        <strain evidence="4">CGMCC 1.12813</strain>
    </source>
</reference>
<dbReference type="RefSeq" id="WP_188511648.1">
    <property type="nucleotide sequence ID" value="NZ_BMGB01000002.1"/>
</dbReference>
<dbReference type="InterPro" id="IPR051545">
    <property type="entry name" value="NAD(P)H_dehydrogenase_qn"/>
</dbReference>
<gene>
    <name evidence="4" type="ORF">GCM10010979_30880</name>
</gene>
<dbReference type="Pfam" id="PF02525">
    <property type="entry name" value="Flavodoxin_2"/>
    <property type="match status" value="1"/>
</dbReference>
<comment type="caution">
    <text evidence="4">The sequence shown here is derived from an EMBL/GenBank/DDBJ whole genome shotgun (WGS) entry which is preliminary data.</text>
</comment>
<protein>
    <submittedName>
        <fullName evidence="4">NAD(P)H dehydrogenase</fullName>
    </submittedName>
</protein>
<comment type="similarity">
    <text evidence="1">Belongs to the NAD(P)H dehydrogenase (quinone) family.</text>
</comment>
<reference evidence="4" key="1">
    <citation type="journal article" date="2014" name="Int. J. Syst. Evol. Microbiol.">
        <title>Complete genome sequence of Corynebacterium casei LMG S-19264T (=DSM 44701T), isolated from a smear-ripened cheese.</title>
        <authorList>
            <consortium name="US DOE Joint Genome Institute (JGI-PGF)"/>
            <person name="Walter F."/>
            <person name="Albersmeier A."/>
            <person name="Kalinowski J."/>
            <person name="Ruckert C."/>
        </authorList>
    </citation>
    <scope>NUCLEOTIDE SEQUENCE</scope>
    <source>
        <strain evidence="4">CGMCC 1.12813</strain>
    </source>
</reference>